<evidence type="ECO:0000313" key="4">
    <source>
        <dbReference type="Proteomes" id="UP000003346"/>
    </source>
</evidence>
<dbReference type="InterPro" id="IPR026038">
    <property type="entry name" value="Put_PGPase"/>
</dbReference>
<dbReference type="Gene3D" id="1.10.3760.10">
    <property type="entry name" value="PgpA-like"/>
    <property type="match status" value="1"/>
</dbReference>
<dbReference type="SUPFAM" id="SSF101307">
    <property type="entry name" value="YutG-like"/>
    <property type="match status" value="1"/>
</dbReference>
<sequence>MSTYIEVVMDEHVNYENTVEKLKERKIELSDIAEITYYFQLKYLPGLTKEIALHSVKRVLQKREVQHVVWVALELDRLTEEDKLKEPINGVIKEDFGLFGVDELLGNAIAASFGSIGFTGYGYVDNVKPGIIGKLDRLGKTNDHITTTFADDIIGGIAAAAGSRLAQRYPNGFVDSIESDDEIE</sequence>
<reference evidence="3 4" key="1">
    <citation type="submission" date="2006-11" db="EMBL/GenBank/DDBJ databases">
        <authorList>
            <consortium name="Laboratoire de Microbiologie (Universite Bourgogne)"/>
            <consortium name="GENOME Express"/>
            <consortium name="UMR Oenologie Ampelologie (Universite Bordeaux 2)"/>
            <person name="Guzzo J."/>
        </authorList>
    </citation>
    <scope>NUCLEOTIDE SEQUENCE [LARGE SCALE GENOMIC DNA]</scope>
    <source>
        <strain evidence="3 4">ATCC BAA-1163</strain>
    </source>
</reference>
<dbReference type="InterPro" id="IPR036681">
    <property type="entry name" value="PgpA-like_sf"/>
</dbReference>
<dbReference type="Proteomes" id="UP000003346">
    <property type="component" value="Unassembled WGS sequence"/>
</dbReference>
<feature type="domain" description="YutG/PgpA" evidence="2">
    <location>
        <begin position="33"/>
        <end position="166"/>
    </location>
</feature>
<dbReference type="InterPro" id="IPR007686">
    <property type="entry name" value="YutG/PgpA"/>
</dbReference>
<evidence type="ECO:0000313" key="3">
    <source>
        <dbReference type="EMBL" id="EAV38875.1"/>
    </source>
</evidence>
<evidence type="ECO:0000259" key="2">
    <source>
        <dbReference type="Pfam" id="PF04608"/>
    </source>
</evidence>
<accession>A0NL07</accession>
<dbReference type="AlphaFoldDB" id="A0NL07"/>
<dbReference type="HOGENOM" id="CLU_110655_0_0_9"/>
<proteinExistence type="predicted"/>
<dbReference type="EMBL" id="AAUV01000060">
    <property type="protein sequence ID" value="EAV38875.1"/>
    <property type="molecule type" value="Genomic_DNA"/>
</dbReference>
<comment type="caution">
    <text evidence="3">The sequence shown here is derived from an EMBL/GenBank/DDBJ whole genome shotgun (WGS) entry which is preliminary data.</text>
</comment>
<protein>
    <submittedName>
        <fullName evidence="3">Phosphatidylglycerophosphatase A</fullName>
    </submittedName>
</protein>
<dbReference type="PIRSF" id="PIRSF019587">
    <property type="entry name" value="PGPase"/>
    <property type="match status" value="1"/>
</dbReference>
<name>A0NL07_OENOE</name>
<dbReference type="Pfam" id="PF04608">
    <property type="entry name" value="PgpA"/>
    <property type="match status" value="1"/>
</dbReference>
<dbReference type="CDD" id="cd06971">
    <property type="entry name" value="PgpA"/>
    <property type="match status" value="1"/>
</dbReference>
<keyword evidence="1" id="KW-0175">Coiled coil</keyword>
<organism evidence="3 4">
    <name type="scientific">Oenococcus oeni ATCC BAA-1163</name>
    <dbReference type="NCBI Taxonomy" id="379360"/>
    <lineage>
        <taxon>Bacteria</taxon>
        <taxon>Bacillati</taxon>
        <taxon>Bacillota</taxon>
        <taxon>Bacilli</taxon>
        <taxon>Lactobacillales</taxon>
        <taxon>Lactobacillaceae</taxon>
        <taxon>Oenococcus</taxon>
    </lineage>
</organism>
<dbReference type="GO" id="GO:0006629">
    <property type="term" value="P:lipid metabolic process"/>
    <property type="evidence" value="ECO:0007669"/>
    <property type="project" value="InterPro"/>
</dbReference>
<evidence type="ECO:0000256" key="1">
    <source>
        <dbReference type="SAM" id="Coils"/>
    </source>
</evidence>
<feature type="coiled-coil region" evidence="1">
    <location>
        <begin position="5"/>
        <end position="32"/>
    </location>
</feature>
<gene>
    <name evidence="3" type="ORF">OENOO_65078</name>
</gene>
<dbReference type="GO" id="GO:0008962">
    <property type="term" value="F:phosphatidylglycerophosphatase activity"/>
    <property type="evidence" value="ECO:0007669"/>
    <property type="project" value="InterPro"/>
</dbReference>